<protein>
    <submittedName>
        <fullName evidence="2">Uncharacterized protein</fullName>
    </submittedName>
</protein>
<gene>
    <name evidence="2" type="ORF">EKO24_018620</name>
</gene>
<sequence>MAVRSVAIGREPMRPTATDGGRDGSRQFSALPPAIAVRSAGAAGSGSSKNLEGLAVIFPTTYKYASASSGSIFDC</sequence>
<evidence type="ECO:0000256" key="1">
    <source>
        <dbReference type="SAM" id="MobiDB-lite"/>
    </source>
</evidence>
<evidence type="ECO:0000313" key="3">
    <source>
        <dbReference type="Proteomes" id="UP000733744"/>
    </source>
</evidence>
<name>A0ABY3C5W9_9GAMM</name>
<keyword evidence="3" id="KW-1185">Reference proteome</keyword>
<proteinExistence type="predicted"/>
<comment type="caution">
    <text evidence="2">The sequence shown here is derived from an EMBL/GenBank/DDBJ whole genome shotgun (WGS) entry which is preliminary data.</text>
</comment>
<dbReference type="EMBL" id="RYFG02000117">
    <property type="protein sequence ID" value="TRW90635.1"/>
    <property type="molecule type" value="Genomic_DNA"/>
</dbReference>
<evidence type="ECO:0000313" key="2">
    <source>
        <dbReference type="EMBL" id="TRW90635.1"/>
    </source>
</evidence>
<dbReference type="Proteomes" id="UP000733744">
    <property type="component" value="Unassembled WGS sequence"/>
</dbReference>
<reference evidence="2 3" key="1">
    <citation type="journal article" date="2019" name="Antonie Van Leeuwenhoek">
        <title>Description of 'Ca. Methylobacter oryzae' KRF1, a novel species from the environmentally important Methylobacter clade 2.</title>
        <authorList>
            <person name="Khatri K."/>
            <person name="Mohite J.A."/>
            <person name="Pandit P.S."/>
            <person name="Bahulikar R."/>
            <person name="Rahalkar M.C."/>
        </authorList>
    </citation>
    <scope>NUCLEOTIDE SEQUENCE [LARGE SCALE GENOMIC DNA]</scope>
    <source>
        <strain evidence="2 3">KRF1</strain>
    </source>
</reference>
<organism evidence="2 3">
    <name type="scientific">Candidatus Methylobacter oryzae</name>
    <dbReference type="NCBI Taxonomy" id="2497749"/>
    <lineage>
        <taxon>Bacteria</taxon>
        <taxon>Pseudomonadati</taxon>
        <taxon>Pseudomonadota</taxon>
        <taxon>Gammaproteobacteria</taxon>
        <taxon>Methylococcales</taxon>
        <taxon>Methylococcaceae</taxon>
        <taxon>Methylobacter</taxon>
    </lineage>
</organism>
<feature type="region of interest" description="Disordered" evidence="1">
    <location>
        <begin position="1"/>
        <end position="28"/>
    </location>
</feature>
<accession>A0ABY3C5W9</accession>
<dbReference type="RefSeq" id="WP_127030051.1">
    <property type="nucleotide sequence ID" value="NZ_RYFG02000117.1"/>
</dbReference>